<dbReference type="InterPro" id="IPR027417">
    <property type="entry name" value="P-loop_NTPase"/>
</dbReference>
<dbReference type="GO" id="GO:0004197">
    <property type="term" value="F:cysteine-type endopeptidase activity"/>
    <property type="evidence" value="ECO:0007669"/>
    <property type="project" value="InterPro"/>
</dbReference>
<keyword evidence="2" id="KW-0677">Repeat</keyword>
<dbReference type="Gene3D" id="3.40.50.1460">
    <property type="match status" value="1"/>
</dbReference>
<evidence type="ECO:0000259" key="5">
    <source>
        <dbReference type="Pfam" id="PF20703"/>
    </source>
</evidence>
<evidence type="ECO:0000256" key="2">
    <source>
        <dbReference type="ARBA" id="ARBA00022737"/>
    </source>
</evidence>
<dbReference type="SUPFAM" id="SSF52129">
    <property type="entry name" value="Caspase-like"/>
    <property type="match status" value="1"/>
</dbReference>
<dbReference type="Gene3D" id="2.130.10.10">
    <property type="entry name" value="YVTN repeat-like/Quinoprotein amine dehydrogenase"/>
    <property type="match status" value="4"/>
</dbReference>
<dbReference type="PROSITE" id="PS00678">
    <property type="entry name" value="WD_REPEATS_1"/>
    <property type="match status" value="1"/>
</dbReference>
<gene>
    <name evidence="6" type="ORF">Acor_66950</name>
</gene>
<dbReference type="NCBIfam" id="NF047832">
    <property type="entry name" value="caspase_w_EACC1"/>
    <property type="match status" value="1"/>
</dbReference>
<proteinExistence type="predicted"/>
<keyword evidence="1 3" id="KW-0853">WD repeat</keyword>
<evidence type="ECO:0000313" key="6">
    <source>
        <dbReference type="EMBL" id="GES04627.1"/>
    </source>
</evidence>
<dbReference type="SUPFAM" id="SSF52540">
    <property type="entry name" value="P-loop containing nucleoside triphosphate hydrolases"/>
    <property type="match status" value="1"/>
</dbReference>
<dbReference type="PROSITE" id="PS50294">
    <property type="entry name" value="WD_REPEATS_REGION"/>
    <property type="match status" value="2"/>
</dbReference>
<name>A0A5M3W6G0_9ACTN</name>
<dbReference type="Pfam" id="PF20703">
    <property type="entry name" value="nSTAND1"/>
    <property type="match status" value="1"/>
</dbReference>
<dbReference type="InterPro" id="IPR015943">
    <property type="entry name" value="WD40/YVTN_repeat-like_dom_sf"/>
</dbReference>
<dbReference type="InterPro" id="IPR049052">
    <property type="entry name" value="nSTAND1"/>
</dbReference>
<dbReference type="PROSITE" id="PS50082">
    <property type="entry name" value="WD_REPEATS_2"/>
    <property type="match status" value="3"/>
</dbReference>
<dbReference type="GO" id="GO:0006508">
    <property type="term" value="P:proteolysis"/>
    <property type="evidence" value="ECO:0007669"/>
    <property type="project" value="InterPro"/>
</dbReference>
<dbReference type="InterPro" id="IPR011600">
    <property type="entry name" value="Pept_C14_caspase"/>
</dbReference>
<reference evidence="6 7" key="1">
    <citation type="submission" date="2019-10" db="EMBL/GenBank/DDBJ databases">
        <title>Whole genome shotgun sequence of Acrocarpospora corrugata NBRC 13972.</title>
        <authorList>
            <person name="Ichikawa N."/>
            <person name="Kimura A."/>
            <person name="Kitahashi Y."/>
            <person name="Komaki H."/>
            <person name="Oguchi A."/>
        </authorList>
    </citation>
    <scope>NUCLEOTIDE SEQUENCE [LARGE SCALE GENOMIC DNA]</scope>
    <source>
        <strain evidence="6 7">NBRC 13972</strain>
    </source>
</reference>
<dbReference type="Pfam" id="PF00400">
    <property type="entry name" value="WD40"/>
    <property type="match status" value="4"/>
</dbReference>
<keyword evidence="7" id="KW-1185">Reference proteome</keyword>
<organism evidence="6 7">
    <name type="scientific">Acrocarpospora corrugata</name>
    <dbReference type="NCBI Taxonomy" id="35763"/>
    <lineage>
        <taxon>Bacteria</taxon>
        <taxon>Bacillati</taxon>
        <taxon>Actinomycetota</taxon>
        <taxon>Actinomycetes</taxon>
        <taxon>Streptosporangiales</taxon>
        <taxon>Streptosporangiaceae</taxon>
        <taxon>Acrocarpospora</taxon>
    </lineage>
</organism>
<comment type="caution">
    <text evidence="6">The sequence shown here is derived from an EMBL/GenBank/DDBJ whole genome shotgun (WGS) entry which is preliminary data.</text>
</comment>
<feature type="domain" description="Novel STAND NTPase 1" evidence="5">
    <location>
        <begin position="261"/>
        <end position="665"/>
    </location>
</feature>
<dbReference type="PANTHER" id="PTHR19879:SF9">
    <property type="entry name" value="TRANSCRIPTION INITIATION FACTOR TFIID SUBUNIT 5"/>
    <property type="match status" value="1"/>
</dbReference>
<dbReference type="InterPro" id="IPR029030">
    <property type="entry name" value="Caspase-like_dom_sf"/>
</dbReference>
<dbReference type="EMBL" id="BLAD01000084">
    <property type="protein sequence ID" value="GES04627.1"/>
    <property type="molecule type" value="Genomic_DNA"/>
</dbReference>
<evidence type="ECO:0000256" key="3">
    <source>
        <dbReference type="PROSITE-ProRule" id="PRU00221"/>
    </source>
</evidence>
<feature type="repeat" description="WD" evidence="3">
    <location>
        <begin position="1401"/>
        <end position="1442"/>
    </location>
</feature>
<dbReference type="InterPro" id="IPR001680">
    <property type="entry name" value="WD40_rpt"/>
</dbReference>
<dbReference type="SMART" id="SM00320">
    <property type="entry name" value="WD40"/>
    <property type="match status" value="9"/>
</dbReference>
<dbReference type="Pfam" id="PF00656">
    <property type="entry name" value="Peptidase_C14"/>
    <property type="match status" value="1"/>
</dbReference>
<feature type="repeat" description="WD" evidence="3">
    <location>
        <begin position="795"/>
        <end position="828"/>
    </location>
</feature>
<feature type="repeat" description="WD" evidence="3">
    <location>
        <begin position="1036"/>
        <end position="1060"/>
    </location>
</feature>
<dbReference type="Proteomes" id="UP000334990">
    <property type="component" value="Unassembled WGS sequence"/>
</dbReference>
<accession>A0A5M3W6G0</accession>
<feature type="domain" description="Peptidase C14 caspase" evidence="4">
    <location>
        <begin position="62"/>
        <end position="199"/>
    </location>
</feature>
<dbReference type="InterPro" id="IPR019775">
    <property type="entry name" value="WD40_repeat_CS"/>
</dbReference>
<evidence type="ECO:0000259" key="4">
    <source>
        <dbReference type="Pfam" id="PF00656"/>
    </source>
</evidence>
<dbReference type="SUPFAM" id="SSF82171">
    <property type="entry name" value="DPP6 N-terminal domain-like"/>
    <property type="match status" value="2"/>
</dbReference>
<evidence type="ECO:0000256" key="1">
    <source>
        <dbReference type="ARBA" id="ARBA00022574"/>
    </source>
</evidence>
<sequence length="1472" mass="157752">MLAVPGARVLIVGSGTYAAGSTLTTVPAIPDTVADLGRCLVERSGLDPSHLTTLVDPQDPREFARALARTAGEASEVLVVYYVGHGLVSPRNELHLATYSTIDLTEGVPAYEALPYAVMREVLTDCRAPLVLVVLDCCFSGRAQGVSRGDVDEVFKTTQRSGAYVLTSTSGDEVAWAPPGRRHTAFSGALIDLFTAGDATAPRWLTLDDAYRSLSRTLTVAGLPEPRRQATDYGDLKVLAPNAAYLGVAGSPGERVGEFSPYRGLTPFGADDADFFFGRSELTLSLIDRVAGQFSQAGPLVVTGPSGAGKSSLLYAGLVPALGGSSRADGSATEFMILTPGNDPLRTLAERFAQADGSHPMDLRERLLADPGHFRTLLRSAAADSTRRAVLIVDQFEELFTLCPDEQSRRAFVQALDAACADPVEDAPAVVVIGVRSDFFGHCAAYPELVAALGRPVVVSPMTPAQLREVIEGPAMLSDLTLQDGLVDLLLEDLGTSAELSSVGAGRVLPLLSHALLATWHHREDRTLTLAGYRATGGIKRALAQTADETLKRLDLGDHETARRLLVRLVRFGEGTEDTRRKVPVAELLPSAASAQHDDARHVLDRFVHARLLTVDDDGVEITHEALIRAWPRFRAWIEADRTALVVRQQLGEDAVKWQRNKRDPAYLYTDNRVADARSAVADPAAELSGLEAEFLAESTRRARRRTRVTYQVIAALAALLVLAMSALVYGTTKNVEAVEQRDDGISRRVAETARRIKDPLLAAQLAVAAHKIAQTPEARSALLRTLTHPIGTAVSGHTHSVDTIAFGPGRGTMATFSNGDGTVRLWKTGGAAGPVTVKVLGGEAQSILGMALSSGRPVLATWTDKAVELWDVSDPAKPVLARKVPVAKGVNLVALSADGRRLAVAMSPGDFDQLIQVFNIENPAKPVAGASVTLTYRVRTNSGSTKESPKDHLVLSPDGRTLIGQAVEELQLWNIADINAPAGLAPVRGDAVALTISPNGSALAISRDSGAVEFWDVDSENRAPRAQVQIGTVAVNHLAFDDKGTRLATAFEDGEVRLWTRIGTRFPVSNYRFRTGGDALTALNFAADGDSLVTGSLLGTLRQWNLADVARSAAYTVKGARPTGDAKTNTIGIAFSPTRPVLATTSDTVRLFETRGPKLLPYAPLPEAPSDPNLLLVFSKDGKTLAAMSETEIKVWLWDVTDPWRPGRPRIFDFGLPAEEETPMILLSPDGHTLASWASEGGTQLWDLIGPSGRAVRRGRPLPYEAGTSGLHTFSADGRVLASGGGFSDIRLWDLDKGGEPGIIRVRVESKDAIFSPDGRILAVALGNQTLQFWQITDRLRPALMATIDVEVADPQDTPYIWSRWAFSPDGRTLAVTASDGTIRLLEISDTAIPIDAGALVGHTDDLFGVAFSQDGRTLVSSALDGTVRLWDLDITRAAERICENVGNQITKGEWELFVPLIPYERPCAAA</sequence>
<dbReference type="PANTHER" id="PTHR19879">
    <property type="entry name" value="TRANSCRIPTION INITIATION FACTOR TFIID"/>
    <property type="match status" value="1"/>
</dbReference>
<evidence type="ECO:0000313" key="7">
    <source>
        <dbReference type="Proteomes" id="UP000334990"/>
    </source>
</evidence>
<protein>
    <submittedName>
        <fullName evidence="6">Uncharacterized protein</fullName>
    </submittedName>
</protein>